<reference evidence="2 3" key="1">
    <citation type="submission" date="2012-04" db="EMBL/GenBank/DDBJ databases">
        <authorList>
            <person name="Genoscope - CEA"/>
        </authorList>
    </citation>
    <scope>NUCLEOTIDE SEQUENCE [LARGE SCALE GENOMIC DNA]</scope>
    <source>
        <strain evidence="2 3">9432</strain>
    </source>
</reference>
<dbReference type="RefSeq" id="WP_004158486.1">
    <property type="nucleotide sequence ID" value="NZ_HE972565.1"/>
</dbReference>
<accession>A0A822L723</accession>
<dbReference type="AlphaFoldDB" id="A0A822L723"/>
<dbReference type="Proteomes" id="UP000005806">
    <property type="component" value="Unassembled WGS sequence"/>
</dbReference>
<gene>
    <name evidence="2" type="ORF">MICCA_2170028</name>
</gene>
<dbReference type="EMBL" id="CAIH01000132">
    <property type="protein sequence ID" value="CCH92318.1"/>
    <property type="molecule type" value="Genomic_DNA"/>
</dbReference>
<evidence type="ECO:0000313" key="2">
    <source>
        <dbReference type="EMBL" id="CCH92318.1"/>
    </source>
</evidence>
<feature type="region of interest" description="Disordered" evidence="1">
    <location>
        <begin position="48"/>
        <end position="68"/>
    </location>
</feature>
<sequence length="68" mass="7038">MTNSLYHLILIREAGFMSGSSKDAIGHSLKEVLKEAAKGAASEAGKVATQKIVSGKSSKSSDSGNNKD</sequence>
<organism evidence="2 3">
    <name type="scientific">Microcystis aeruginosa PCC 9432</name>
    <dbReference type="NCBI Taxonomy" id="1160280"/>
    <lineage>
        <taxon>Bacteria</taxon>
        <taxon>Bacillati</taxon>
        <taxon>Cyanobacteriota</taxon>
        <taxon>Cyanophyceae</taxon>
        <taxon>Oscillatoriophycideae</taxon>
        <taxon>Chroococcales</taxon>
        <taxon>Microcystaceae</taxon>
        <taxon>Microcystis</taxon>
    </lineage>
</organism>
<protein>
    <submittedName>
        <fullName evidence="2">Uncharacterized protein</fullName>
    </submittedName>
</protein>
<evidence type="ECO:0000313" key="3">
    <source>
        <dbReference type="Proteomes" id="UP000005806"/>
    </source>
</evidence>
<proteinExistence type="predicted"/>
<name>A0A822L723_MICAE</name>
<comment type="caution">
    <text evidence="2">The sequence shown here is derived from an EMBL/GenBank/DDBJ whole genome shotgun (WGS) entry which is preliminary data.</text>
</comment>
<evidence type="ECO:0000256" key="1">
    <source>
        <dbReference type="SAM" id="MobiDB-lite"/>
    </source>
</evidence>